<evidence type="ECO:0000313" key="3">
    <source>
        <dbReference type="Proteomes" id="UP000443423"/>
    </source>
</evidence>
<dbReference type="AlphaFoldDB" id="A0A6A8G6U9"/>
<sequence>MDATAGDGIGGTAGDGDGTFWDPSQCTGTPYCPPRCPRFVDKYGGGLIIRPYTPGDWEPLKEMYRDYGREHRSMGIPPIGEKYITEWLSGLVERGRNFVAVGDDGIVGHIAYAPRDDPEPEIAVFVHQDSHNRGIGTELCRHAIADAADSGHEALVLHVAKENRRAIHVYLGLGFEVVASESMDTKMRLVLDQSVLTETRTTPVHDETTPASSTEF</sequence>
<dbReference type="EMBL" id="WKJQ01000001">
    <property type="protein sequence ID" value="MRW96864.1"/>
    <property type="molecule type" value="Genomic_DNA"/>
</dbReference>
<dbReference type="PANTHER" id="PTHR43617">
    <property type="entry name" value="L-AMINO ACID N-ACETYLTRANSFERASE"/>
    <property type="match status" value="1"/>
</dbReference>
<proteinExistence type="predicted"/>
<dbReference type="Gene3D" id="3.40.630.30">
    <property type="match status" value="1"/>
</dbReference>
<accession>A0A6A8G6U9</accession>
<dbReference type="InterPro" id="IPR000182">
    <property type="entry name" value="GNAT_dom"/>
</dbReference>
<dbReference type="SUPFAM" id="SSF55729">
    <property type="entry name" value="Acyl-CoA N-acyltransferases (Nat)"/>
    <property type="match status" value="1"/>
</dbReference>
<dbReference type="InterPro" id="IPR050276">
    <property type="entry name" value="MshD_Acetyltransferase"/>
</dbReference>
<name>A0A6A8G6U9_9EURY</name>
<dbReference type="Proteomes" id="UP000443423">
    <property type="component" value="Unassembled WGS sequence"/>
</dbReference>
<evidence type="ECO:0000313" key="2">
    <source>
        <dbReference type="EMBL" id="MRW96864.1"/>
    </source>
</evidence>
<dbReference type="CDD" id="cd04301">
    <property type="entry name" value="NAT_SF"/>
    <property type="match status" value="1"/>
</dbReference>
<dbReference type="Pfam" id="PF00583">
    <property type="entry name" value="Acetyltransf_1"/>
    <property type="match status" value="1"/>
</dbReference>
<keyword evidence="3" id="KW-1185">Reference proteome</keyword>
<dbReference type="OrthoDB" id="339006at2157"/>
<reference evidence="2 3" key="1">
    <citation type="submission" date="2019-11" db="EMBL/GenBank/DDBJ databases">
        <title>Whole genome sequence of Haloferax sp. MBLA0078.</title>
        <authorList>
            <person name="Seo M.-J."/>
            <person name="Cho E.-S."/>
        </authorList>
    </citation>
    <scope>NUCLEOTIDE SEQUENCE [LARGE SCALE GENOMIC DNA]</scope>
    <source>
        <strain evidence="2 3">MBLA0078</strain>
    </source>
</reference>
<dbReference type="GO" id="GO:0016747">
    <property type="term" value="F:acyltransferase activity, transferring groups other than amino-acyl groups"/>
    <property type="evidence" value="ECO:0007669"/>
    <property type="project" value="InterPro"/>
</dbReference>
<feature type="domain" description="N-acetyltransferase" evidence="1">
    <location>
        <begin position="47"/>
        <end position="192"/>
    </location>
</feature>
<keyword evidence="2" id="KW-0808">Transferase</keyword>
<dbReference type="InterPro" id="IPR016181">
    <property type="entry name" value="Acyl_CoA_acyltransferase"/>
</dbReference>
<dbReference type="PROSITE" id="PS51186">
    <property type="entry name" value="GNAT"/>
    <property type="match status" value="1"/>
</dbReference>
<organism evidence="2 3">
    <name type="scientific">Haloferax marinum</name>
    <dbReference type="NCBI Taxonomy" id="2666143"/>
    <lineage>
        <taxon>Archaea</taxon>
        <taxon>Methanobacteriati</taxon>
        <taxon>Methanobacteriota</taxon>
        <taxon>Stenosarchaea group</taxon>
        <taxon>Halobacteria</taxon>
        <taxon>Halobacteriales</taxon>
        <taxon>Haloferacaceae</taxon>
        <taxon>Haloferax</taxon>
    </lineage>
</organism>
<gene>
    <name evidence="2" type="ORF">GJR99_09805</name>
</gene>
<comment type="caution">
    <text evidence="2">The sequence shown here is derived from an EMBL/GenBank/DDBJ whole genome shotgun (WGS) entry which is preliminary data.</text>
</comment>
<evidence type="ECO:0000259" key="1">
    <source>
        <dbReference type="PROSITE" id="PS51186"/>
    </source>
</evidence>
<protein>
    <submittedName>
        <fullName evidence="2">GNAT family N-acetyltransferase</fullName>
    </submittedName>
</protein>
<dbReference type="RefSeq" id="WP_151111659.1">
    <property type="nucleotide sequence ID" value="NZ_WKJQ01000001.1"/>
</dbReference>